<evidence type="ECO:0000256" key="1">
    <source>
        <dbReference type="ARBA" id="ARBA00022801"/>
    </source>
</evidence>
<dbReference type="SMART" id="SM00855">
    <property type="entry name" value="PGAM"/>
    <property type="match status" value="1"/>
</dbReference>
<feature type="active site" description="Proton donor/acceptor" evidence="2">
    <location>
        <position position="87"/>
    </location>
</feature>
<dbReference type="SUPFAM" id="SSF53254">
    <property type="entry name" value="Phosphoglycerate mutase-like"/>
    <property type="match status" value="1"/>
</dbReference>
<dbReference type="EMBL" id="VBTH01000001">
    <property type="protein sequence ID" value="TLQ05768.1"/>
    <property type="molecule type" value="Genomic_DNA"/>
</dbReference>
<evidence type="ECO:0000313" key="6">
    <source>
        <dbReference type="Proteomes" id="UP000305541"/>
    </source>
</evidence>
<dbReference type="CDD" id="cd07067">
    <property type="entry name" value="HP_PGM_like"/>
    <property type="match status" value="1"/>
</dbReference>
<keyword evidence="4" id="KW-0472">Membrane</keyword>
<comment type="caution">
    <text evidence="5">The sequence shown here is derived from an EMBL/GenBank/DDBJ whole genome shotgun (WGS) entry which is preliminary data.</text>
</comment>
<dbReference type="AlphaFoldDB" id="A0A5R9BYE1"/>
<name>A0A5R9BYE1_9LACO</name>
<evidence type="ECO:0000313" key="5">
    <source>
        <dbReference type="EMBL" id="TLQ05768.1"/>
    </source>
</evidence>
<keyword evidence="4" id="KW-1133">Transmembrane helix</keyword>
<reference evidence="5 6" key="1">
    <citation type="submission" date="2019-05" db="EMBL/GenBank/DDBJ databases">
        <title>The metagenome of a microbial culture collection derived from dairy environment covers the genomic content of the human microbiome.</title>
        <authorList>
            <person name="Roder T."/>
            <person name="Wuthrich D."/>
            <person name="Sattari Z."/>
            <person name="Von Ah U."/>
            <person name="Bar C."/>
            <person name="Ronchi F."/>
            <person name="Macpherson A.J."/>
            <person name="Ganal-Vonarburg S.C."/>
            <person name="Bruggmann R."/>
            <person name="Vergeres G."/>
        </authorList>
    </citation>
    <scope>NUCLEOTIDE SEQUENCE [LARGE SCALE GENOMIC DNA]</scope>
    <source>
        <strain evidence="5 6">FAM 18815</strain>
    </source>
</reference>
<dbReference type="OrthoDB" id="9782128at2"/>
<keyword evidence="4" id="KW-0812">Transmembrane</keyword>
<gene>
    <name evidence="5" type="ORF">FEZ51_00895</name>
</gene>
<proteinExistence type="predicted"/>
<feature type="transmembrane region" description="Helical" evidence="4">
    <location>
        <begin position="100"/>
        <end position="119"/>
    </location>
</feature>
<feature type="active site" description="Tele-phosphohistidine intermediate" evidence="2">
    <location>
        <position position="12"/>
    </location>
</feature>
<dbReference type="PANTHER" id="PTHR46517:SF1">
    <property type="entry name" value="FRUCTOSE-2,6-BISPHOSPHATASE TIGAR"/>
    <property type="match status" value="1"/>
</dbReference>
<organism evidence="5 6">
    <name type="scientific">Pediococcus stilesii</name>
    <dbReference type="NCBI Taxonomy" id="331679"/>
    <lineage>
        <taxon>Bacteria</taxon>
        <taxon>Bacillati</taxon>
        <taxon>Bacillota</taxon>
        <taxon>Bacilli</taxon>
        <taxon>Lactobacillales</taxon>
        <taxon>Lactobacillaceae</taxon>
        <taxon>Pediococcus</taxon>
    </lineage>
</organism>
<dbReference type="GO" id="GO:0004331">
    <property type="term" value="F:fructose-2,6-bisphosphate 2-phosphatase activity"/>
    <property type="evidence" value="ECO:0007669"/>
    <property type="project" value="TreeGrafter"/>
</dbReference>
<dbReference type="InterPro" id="IPR051695">
    <property type="entry name" value="Phosphoglycerate_Mutase"/>
</dbReference>
<keyword evidence="1" id="KW-0378">Hydrolase</keyword>
<dbReference type="InterPro" id="IPR029033">
    <property type="entry name" value="His_PPase_superfam"/>
</dbReference>
<dbReference type="InterPro" id="IPR013078">
    <property type="entry name" value="His_Pase_superF_clade-1"/>
</dbReference>
<dbReference type="InterPro" id="IPR001345">
    <property type="entry name" value="PG/BPGM_mutase_AS"/>
</dbReference>
<feature type="binding site" evidence="3">
    <location>
        <begin position="11"/>
        <end position="18"/>
    </location>
    <ligand>
        <name>substrate</name>
    </ligand>
</feature>
<dbReference type="Proteomes" id="UP000305541">
    <property type="component" value="Unassembled WGS sequence"/>
</dbReference>
<dbReference type="GO" id="GO:0045820">
    <property type="term" value="P:negative regulation of glycolytic process"/>
    <property type="evidence" value="ECO:0007669"/>
    <property type="project" value="TreeGrafter"/>
</dbReference>
<evidence type="ECO:0000256" key="3">
    <source>
        <dbReference type="PIRSR" id="PIRSR613078-2"/>
    </source>
</evidence>
<evidence type="ECO:0000256" key="2">
    <source>
        <dbReference type="PIRSR" id="PIRSR613078-1"/>
    </source>
</evidence>
<sequence length="221" mass="25214">MSMTVHLYLVRHGQTELNRSFKLQGRTNSALTLKGIRDVRKLADRLNNIKFDRAFSSFSGRASETARIIVKTHPELREVEAVDGLAEYDFGGLENRSVFSFWWAVIHKIGPLGIFRLFFGKHRVRNVVRMFNMLDKTNSAETMPEVSNRVLNTVREIIDKELGNPQRDFNVLIVSHGLILSAFLYGINPKKVPRLLLKNASVSQVDFKNGQFKIVSVNKRG</sequence>
<dbReference type="Pfam" id="PF00300">
    <property type="entry name" value="His_Phos_1"/>
    <property type="match status" value="2"/>
</dbReference>
<dbReference type="GO" id="GO:0043456">
    <property type="term" value="P:regulation of pentose-phosphate shunt"/>
    <property type="evidence" value="ECO:0007669"/>
    <property type="project" value="TreeGrafter"/>
</dbReference>
<dbReference type="PROSITE" id="PS00175">
    <property type="entry name" value="PG_MUTASE"/>
    <property type="match status" value="1"/>
</dbReference>
<protein>
    <submittedName>
        <fullName evidence="5">Histidine phosphatase family protein</fullName>
    </submittedName>
</protein>
<evidence type="ECO:0000256" key="4">
    <source>
        <dbReference type="SAM" id="Phobius"/>
    </source>
</evidence>
<accession>A0A5R9BYE1</accession>
<dbReference type="Gene3D" id="3.40.50.1240">
    <property type="entry name" value="Phosphoglycerate mutase-like"/>
    <property type="match status" value="1"/>
</dbReference>
<dbReference type="PANTHER" id="PTHR46517">
    <property type="entry name" value="FRUCTOSE-2,6-BISPHOSPHATASE TIGAR"/>
    <property type="match status" value="1"/>
</dbReference>
<dbReference type="GO" id="GO:0005829">
    <property type="term" value="C:cytosol"/>
    <property type="evidence" value="ECO:0007669"/>
    <property type="project" value="TreeGrafter"/>
</dbReference>
<feature type="binding site" evidence="3">
    <location>
        <position position="61"/>
    </location>
    <ligand>
        <name>substrate</name>
    </ligand>
</feature>